<evidence type="ECO:0000256" key="4">
    <source>
        <dbReference type="ARBA" id="ARBA00023163"/>
    </source>
</evidence>
<feature type="compositionally biased region" description="Basic and acidic residues" evidence="7">
    <location>
        <begin position="72"/>
        <end position="87"/>
    </location>
</feature>
<feature type="region of interest" description="Disordered" evidence="7">
    <location>
        <begin position="356"/>
        <end position="406"/>
    </location>
</feature>
<evidence type="ECO:0000256" key="5">
    <source>
        <dbReference type="ARBA" id="ARBA00023242"/>
    </source>
</evidence>
<evidence type="ECO:0000256" key="2">
    <source>
        <dbReference type="ARBA" id="ARBA00023015"/>
    </source>
</evidence>
<dbReference type="PANTHER" id="PTHR31429:SF54">
    <property type="entry name" value="WRKY TRANSCRIPTION FACTOR 9-RELATED"/>
    <property type="match status" value="1"/>
</dbReference>
<organism evidence="9 10">
    <name type="scientific">Zingiber officinale</name>
    <name type="common">Ginger</name>
    <name type="synonym">Amomum zingiber</name>
    <dbReference type="NCBI Taxonomy" id="94328"/>
    <lineage>
        <taxon>Eukaryota</taxon>
        <taxon>Viridiplantae</taxon>
        <taxon>Streptophyta</taxon>
        <taxon>Embryophyta</taxon>
        <taxon>Tracheophyta</taxon>
        <taxon>Spermatophyta</taxon>
        <taxon>Magnoliopsida</taxon>
        <taxon>Liliopsida</taxon>
        <taxon>Zingiberales</taxon>
        <taxon>Zingiberaceae</taxon>
        <taxon>Zingiber</taxon>
    </lineage>
</organism>
<accession>A0A8J5LIU0</accession>
<dbReference type="GO" id="GO:0003700">
    <property type="term" value="F:DNA-binding transcription factor activity"/>
    <property type="evidence" value="ECO:0007669"/>
    <property type="project" value="InterPro"/>
</dbReference>
<evidence type="ECO:0000256" key="7">
    <source>
        <dbReference type="SAM" id="MobiDB-lite"/>
    </source>
</evidence>
<dbReference type="InterPro" id="IPR044810">
    <property type="entry name" value="WRKY_plant"/>
</dbReference>
<feature type="region of interest" description="Disordered" evidence="7">
    <location>
        <begin position="304"/>
        <end position="335"/>
    </location>
</feature>
<dbReference type="InterPro" id="IPR036576">
    <property type="entry name" value="WRKY_dom_sf"/>
</dbReference>
<keyword evidence="6" id="KW-0175">Coiled coil</keyword>
<feature type="compositionally biased region" description="Pro residues" evidence="7">
    <location>
        <begin position="374"/>
        <end position="383"/>
    </location>
</feature>
<dbReference type="GO" id="GO:0043565">
    <property type="term" value="F:sequence-specific DNA binding"/>
    <property type="evidence" value="ECO:0007669"/>
    <property type="project" value="InterPro"/>
</dbReference>
<feature type="compositionally biased region" description="Polar residues" evidence="7">
    <location>
        <begin position="304"/>
        <end position="314"/>
    </location>
</feature>
<evidence type="ECO:0000313" key="9">
    <source>
        <dbReference type="EMBL" id="KAG6513678.1"/>
    </source>
</evidence>
<keyword evidence="5" id="KW-0539">Nucleus</keyword>
<feature type="compositionally biased region" description="Basic and acidic residues" evidence="7">
    <location>
        <begin position="315"/>
        <end position="335"/>
    </location>
</feature>
<keyword evidence="2" id="KW-0805">Transcription regulation</keyword>
<keyword evidence="3" id="KW-0238">DNA-binding</keyword>
<dbReference type="SMART" id="SM00774">
    <property type="entry name" value="WRKY"/>
    <property type="match status" value="1"/>
</dbReference>
<dbReference type="GO" id="GO:0005634">
    <property type="term" value="C:nucleus"/>
    <property type="evidence" value="ECO:0007669"/>
    <property type="project" value="UniProtKB-SubCell"/>
</dbReference>
<feature type="region of interest" description="Disordered" evidence="7">
    <location>
        <begin position="52"/>
        <end position="96"/>
    </location>
</feature>
<dbReference type="PROSITE" id="PS50811">
    <property type="entry name" value="WRKY"/>
    <property type="match status" value="1"/>
</dbReference>
<comment type="caution">
    <text evidence="9">The sequence shown here is derived from an EMBL/GenBank/DDBJ whole genome shotgun (WGS) entry which is preliminary data.</text>
</comment>
<name>A0A8J5LIU0_ZINOF</name>
<dbReference type="Pfam" id="PF11523">
    <property type="entry name" value="DUF3223"/>
    <property type="match status" value="1"/>
</dbReference>
<keyword evidence="10" id="KW-1185">Reference proteome</keyword>
<dbReference type="FunFam" id="2.20.25.80:FF:000002">
    <property type="entry name" value="probable WRKY transcription factor 31"/>
    <property type="match status" value="1"/>
</dbReference>
<evidence type="ECO:0000313" key="10">
    <source>
        <dbReference type="Proteomes" id="UP000734854"/>
    </source>
</evidence>
<feature type="coiled-coil region" evidence="6">
    <location>
        <begin position="245"/>
        <end position="293"/>
    </location>
</feature>
<dbReference type="Pfam" id="PF03106">
    <property type="entry name" value="WRKY"/>
    <property type="match status" value="1"/>
</dbReference>
<dbReference type="Gene3D" id="3.10.450.40">
    <property type="match status" value="1"/>
</dbReference>
<evidence type="ECO:0000256" key="1">
    <source>
        <dbReference type="ARBA" id="ARBA00004123"/>
    </source>
</evidence>
<sequence length="614" mass="67788">MASLSASSPPCHLVYGRCNPSHSLLFRFPSLPAPLGSACLAFRYAAEGGRLQSSASADDPGLLRRPLGFSPSKEDQKEEPFSSADRRRPGRNQQQKDEEWLDWEDVILEDTVPLVSFVRMILHSGNSSNMKNVTQNKATYEEYKSGDKLSPEHEKTILERLLPYHPQSQKKIGCGIDYITIGYHPQFENSRCLFIARTDGELEDFSYWKCIKGFIRKNYPLYADSFILRHLRRRSSGKGSAGDDRHSIEDELGILQAEMERMKAENKILKEVIERTFRDYQELQAKLSGFQQQNHQPEQQVCLSLGGDQSSSFPEQKKSSAESKETKRLEDDKELTLSLSLQTYADDDPDQLEAEEAADQDKVKETSTPMSNWPAPPPPPPRYANPEPSQVATQSINPATRKTRVSVRARCQGPTMNDGCQWRKYGQKVAKGNPCPRAYYRCTVAPGCPVRKQVQRCLEDMSILVTTYEGTHNHPLPVGATALASTATSAAANFLLPNDANPSSYLNPYLGHNPSFSSSSMISSFANPIGSFSGAATPGSSGQHQVLPSGVKYPWAMPYLSSNYSPHFGGGNPWLSSKDERSTPENVAAAAAAAISSFIEKESGGGRKDGESSA</sequence>
<dbReference type="PANTHER" id="PTHR31429">
    <property type="entry name" value="WRKY TRANSCRIPTION FACTOR 36-RELATED"/>
    <property type="match status" value="1"/>
</dbReference>
<evidence type="ECO:0000256" key="6">
    <source>
        <dbReference type="SAM" id="Coils"/>
    </source>
</evidence>
<comment type="subcellular location">
    <subcellularLocation>
        <location evidence="1">Nucleus</location>
    </subcellularLocation>
</comment>
<dbReference type="EMBL" id="JACMSC010000007">
    <property type="protein sequence ID" value="KAG6513678.1"/>
    <property type="molecule type" value="Genomic_DNA"/>
</dbReference>
<dbReference type="AlphaFoldDB" id="A0A8J5LIU0"/>
<feature type="domain" description="WRKY" evidence="8">
    <location>
        <begin position="411"/>
        <end position="477"/>
    </location>
</feature>
<evidence type="ECO:0000259" key="8">
    <source>
        <dbReference type="PROSITE" id="PS50811"/>
    </source>
</evidence>
<dbReference type="Proteomes" id="UP000734854">
    <property type="component" value="Unassembled WGS sequence"/>
</dbReference>
<dbReference type="SUPFAM" id="SSF118290">
    <property type="entry name" value="WRKY DNA-binding domain"/>
    <property type="match status" value="1"/>
</dbReference>
<evidence type="ECO:0000256" key="3">
    <source>
        <dbReference type="ARBA" id="ARBA00023125"/>
    </source>
</evidence>
<keyword evidence="4" id="KW-0804">Transcription</keyword>
<reference evidence="9 10" key="1">
    <citation type="submission" date="2020-08" db="EMBL/GenBank/DDBJ databases">
        <title>Plant Genome Project.</title>
        <authorList>
            <person name="Zhang R.-G."/>
        </authorList>
    </citation>
    <scope>NUCLEOTIDE SEQUENCE [LARGE SCALE GENOMIC DNA]</scope>
    <source>
        <tissue evidence="9">Rhizome</tissue>
    </source>
</reference>
<feature type="compositionally biased region" description="Polar residues" evidence="7">
    <location>
        <begin position="390"/>
        <end position="400"/>
    </location>
</feature>
<proteinExistence type="predicted"/>
<dbReference type="Gene3D" id="2.20.25.80">
    <property type="entry name" value="WRKY domain"/>
    <property type="match status" value="1"/>
</dbReference>
<gene>
    <name evidence="9" type="ORF">ZIOFF_024013</name>
</gene>
<protein>
    <recommendedName>
        <fullName evidence="8">WRKY domain-containing protein</fullName>
    </recommendedName>
</protein>
<dbReference type="InterPro" id="IPR003657">
    <property type="entry name" value="WRKY_dom"/>
</dbReference>